<dbReference type="EMBL" id="JAEFBJ010000012">
    <property type="protein sequence ID" value="KAG7546101.1"/>
    <property type="molecule type" value="Genomic_DNA"/>
</dbReference>
<name>A0A8T1YIQ8_ARASU</name>
<reference evidence="4 5" key="1">
    <citation type="submission" date="2020-12" db="EMBL/GenBank/DDBJ databases">
        <title>Concerted genomic and epigenomic changes stabilize Arabidopsis allopolyploids.</title>
        <authorList>
            <person name="Chen Z."/>
        </authorList>
    </citation>
    <scope>NUCLEOTIDE SEQUENCE [LARGE SCALE GENOMIC DNA]</scope>
    <source>
        <strain evidence="4">As9502</strain>
        <tissue evidence="4">Leaf</tissue>
    </source>
</reference>
<evidence type="ECO:0000259" key="3">
    <source>
        <dbReference type="Pfam" id="PF26578"/>
    </source>
</evidence>
<keyword evidence="2" id="KW-0812">Transmembrane</keyword>
<feature type="domain" description="GPI-anchored protein LLG1-like" evidence="3">
    <location>
        <begin position="259"/>
        <end position="335"/>
    </location>
</feature>
<dbReference type="Pfam" id="PF26578">
    <property type="entry name" value="LLG1"/>
    <property type="match status" value="1"/>
</dbReference>
<feature type="compositionally biased region" description="Acidic residues" evidence="1">
    <location>
        <begin position="154"/>
        <end position="183"/>
    </location>
</feature>
<keyword evidence="5" id="KW-1185">Reference proteome</keyword>
<organism evidence="4 5">
    <name type="scientific">Arabidopsis suecica</name>
    <name type="common">Swedish thale-cress</name>
    <name type="synonym">Cardaminopsis suecica</name>
    <dbReference type="NCBI Taxonomy" id="45249"/>
    <lineage>
        <taxon>Eukaryota</taxon>
        <taxon>Viridiplantae</taxon>
        <taxon>Streptophyta</taxon>
        <taxon>Embryophyta</taxon>
        <taxon>Tracheophyta</taxon>
        <taxon>Spermatophyta</taxon>
        <taxon>Magnoliopsida</taxon>
        <taxon>eudicotyledons</taxon>
        <taxon>Gunneridae</taxon>
        <taxon>Pentapetalae</taxon>
        <taxon>rosids</taxon>
        <taxon>malvids</taxon>
        <taxon>Brassicales</taxon>
        <taxon>Brassicaceae</taxon>
        <taxon>Camelineae</taxon>
        <taxon>Arabidopsis</taxon>
    </lineage>
</organism>
<protein>
    <recommendedName>
        <fullName evidence="3">GPI-anchored protein LLG1-like domain-containing protein</fullName>
    </recommendedName>
</protein>
<evidence type="ECO:0000256" key="1">
    <source>
        <dbReference type="SAM" id="MobiDB-lite"/>
    </source>
</evidence>
<dbReference type="InterPro" id="IPR039307">
    <property type="entry name" value="LORELEI-like"/>
</dbReference>
<dbReference type="AlphaFoldDB" id="A0A8T1YIQ8"/>
<dbReference type="InterPro" id="IPR058888">
    <property type="entry name" value="LLG1-like"/>
</dbReference>
<evidence type="ECO:0000313" key="4">
    <source>
        <dbReference type="EMBL" id="KAG7546101.1"/>
    </source>
</evidence>
<gene>
    <name evidence="4" type="ORF">ISN44_As12g015060</name>
</gene>
<sequence>MDIPVFTTVGEWRCKEEEWKFEPGEGMFGRCVRVKENMTYTEFVRTLCEVFSLKSTECNPIISYWMPRKMPVMIESKRPLVYIDNQMSLDTFFLIRGGDPSVNLFVSFITTVKALRNTVPRTDGDDAESDLVSKSAKTPNSIVAASNLDANNEAVDEQDDVEDDKTDEDEEEEDNEDGDEYDDHEGEFNRLLAECTYTSQRVPDGENIFYLGDIAPTVTPTRDFVTYTDTNINGRDKVNGRDEVTGDDVLECGIGECEVNFEYMDYKSLTKRCKGPAFPAKECCSAFKEFACPYVSEINNMNSDCAQTMFSYMNIYGNYPPGLFANECRERKDGLVCPLSPLYSPNLNASTADSTPPRFITLLISAAATVLALLVLT</sequence>
<keyword evidence="2" id="KW-0472">Membrane</keyword>
<dbReference type="PANTHER" id="PTHR31533">
    <property type="entry name" value="GPI-ANCHORED PROTEIN LLG1-RELATED-RELATED"/>
    <property type="match status" value="1"/>
</dbReference>
<accession>A0A8T1YIQ8</accession>
<feature type="region of interest" description="Disordered" evidence="1">
    <location>
        <begin position="144"/>
        <end position="183"/>
    </location>
</feature>
<feature type="transmembrane region" description="Helical" evidence="2">
    <location>
        <begin position="359"/>
        <end position="376"/>
    </location>
</feature>
<keyword evidence="2" id="KW-1133">Transmembrane helix</keyword>
<proteinExistence type="predicted"/>
<evidence type="ECO:0000256" key="2">
    <source>
        <dbReference type="SAM" id="Phobius"/>
    </source>
</evidence>
<dbReference type="PANTHER" id="PTHR31533:SF31">
    <property type="entry name" value="GPI-ANCHORED PROTEIN LORELEI"/>
    <property type="match status" value="1"/>
</dbReference>
<evidence type="ECO:0000313" key="5">
    <source>
        <dbReference type="Proteomes" id="UP000694251"/>
    </source>
</evidence>
<comment type="caution">
    <text evidence="4">The sequence shown here is derived from an EMBL/GenBank/DDBJ whole genome shotgun (WGS) entry which is preliminary data.</text>
</comment>
<dbReference type="Proteomes" id="UP000694251">
    <property type="component" value="Chromosome 12"/>
</dbReference>